<dbReference type="InterPro" id="IPR017871">
    <property type="entry name" value="ABC_transporter-like_CS"/>
</dbReference>
<dbReference type="AlphaFoldDB" id="R2XTS2"/>
<keyword evidence="3" id="KW-0175">Coiled coil</keyword>
<dbReference type="NCBIfam" id="NF000355">
    <property type="entry name" value="ribo_prot_ABC_F"/>
    <property type="match status" value="1"/>
</dbReference>
<dbReference type="PROSITE" id="PS00211">
    <property type="entry name" value="ABC_TRANSPORTER_1"/>
    <property type="match status" value="1"/>
</dbReference>
<evidence type="ECO:0000313" key="6">
    <source>
        <dbReference type="EMBL" id="EOW79794.1"/>
    </source>
</evidence>
<dbReference type="eggNOG" id="COG0488">
    <property type="taxonomic scope" value="Bacteria"/>
</dbReference>
<dbReference type="RefSeq" id="WP_010778876.1">
    <property type="nucleotide sequence ID" value="NZ_ASWH01000002.1"/>
</dbReference>
<keyword evidence="8" id="KW-1185">Reference proteome</keyword>
<evidence type="ECO:0000256" key="3">
    <source>
        <dbReference type="SAM" id="Coils"/>
    </source>
</evidence>
<dbReference type="SMART" id="SM00382">
    <property type="entry name" value="AAA"/>
    <property type="match status" value="2"/>
</dbReference>
<dbReference type="EMBL" id="AJDQ01000003">
    <property type="protein sequence ID" value="EOI58354.1"/>
    <property type="molecule type" value="Genomic_DNA"/>
</dbReference>
<dbReference type="PANTHER" id="PTHR42855">
    <property type="entry name" value="ABC TRANSPORTER ATP-BINDING SUBUNIT"/>
    <property type="match status" value="1"/>
</dbReference>
<dbReference type="SUPFAM" id="SSF52540">
    <property type="entry name" value="P-loop containing nucleoside triphosphate hydrolases"/>
    <property type="match status" value="2"/>
</dbReference>
<proteinExistence type="predicted"/>
<dbReference type="GO" id="GO:0005524">
    <property type="term" value="F:ATP binding"/>
    <property type="evidence" value="ECO:0007669"/>
    <property type="project" value="UniProtKB-KW"/>
</dbReference>
<feature type="domain" description="ABC transporter" evidence="4">
    <location>
        <begin position="3"/>
        <end position="255"/>
    </location>
</feature>
<dbReference type="Pfam" id="PF12848">
    <property type="entry name" value="ABC_tran_Xtn"/>
    <property type="match status" value="1"/>
</dbReference>
<comment type="caution">
    <text evidence="5">The sequence shown here is derived from an EMBL/GenBank/DDBJ whole genome shotgun (WGS) entry which is preliminary data.</text>
</comment>
<dbReference type="PATRIC" id="fig|1158614.3.peg.432"/>
<dbReference type="EMBL" id="ASWH01000002">
    <property type="protein sequence ID" value="EOW79794.1"/>
    <property type="molecule type" value="Genomic_DNA"/>
</dbReference>
<dbReference type="Pfam" id="PF00005">
    <property type="entry name" value="ABC_tran"/>
    <property type="match status" value="2"/>
</dbReference>
<reference evidence="5 7" key="1">
    <citation type="submission" date="2013-02" db="EMBL/GenBank/DDBJ databases">
        <title>The Genome Sequence of Enterococcus gilvus ATCC BAA-350.</title>
        <authorList>
            <consortium name="The Broad Institute Genome Sequencing Platform"/>
            <consortium name="The Broad Institute Genome Sequencing Center for Infectious Disease"/>
            <person name="Earl A.M."/>
            <person name="Gilmore M.S."/>
            <person name="Lebreton F."/>
            <person name="Walker B."/>
            <person name="Young S.K."/>
            <person name="Zeng Q."/>
            <person name="Gargeya S."/>
            <person name="Fitzgerald M."/>
            <person name="Haas B."/>
            <person name="Abouelleil A."/>
            <person name="Alvarado L."/>
            <person name="Arachchi H.M."/>
            <person name="Berlin A.M."/>
            <person name="Chapman S.B."/>
            <person name="Dewar J."/>
            <person name="Goldberg J."/>
            <person name="Griggs A."/>
            <person name="Gujja S."/>
            <person name="Hansen M."/>
            <person name="Howarth C."/>
            <person name="Imamovic A."/>
            <person name="Larimer J."/>
            <person name="McCowan C."/>
            <person name="Murphy C."/>
            <person name="Neiman D."/>
            <person name="Pearson M."/>
            <person name="Priest M."/>
            <person name="Roberts A."/>
            <person name="Saif S."/>
            <person name="Shea T."/>
            <person name="Sisk P."/>
            <person name="Sykes S."/>
            <person name="Wortman J."/>
            <person name="Nusbaum C."/>
            <person name="Birren B."/>
        </authorList>
    </citation>
    <scope>NUCLEOTIDE SEQUENCE [LARGE SCALE GENOMIC DNA]</scope>
    <source>
        <strain evidence="5 7">ATCC BAA-350</strain>
    </source>
</reference>
<dbReference type="InterPro" id="IPR032781">
    <property type="entry name" value="ABC_tran_Xtn"/>
</dbReference>
<dbReference type="InterPro" id="IPR003439">
    <property type="entry name" value="ABC_transporter-like_ATP-bd"/>
</dbReference>
<dbReference type="Proteomes" id="UP000014160">
    <property type="component" value="Unassembled WGS sequence"/>
</dbReference>
<dbReference type="GO" id="GO:0016887">
    <property type="term" value="F:ATP hydrolysis activity"/>
    <property type="evidence" value="ECO:0007669"/>
    <property type="project" value="InterPro"/>
</dbReference>
<keyword evidence="2" id="KW-0067">ATP-binding</keyword>
<organism evidence="5 7">
    <name type="scientific">Enterococcus gilvus ATCC BAA-350</name>
    <dbReference type="NCBI Taxonomy" id="1158614"/>
    <lineage>
        <taxon>Bacteria</taxon>
        <taxon>Bacillati</taxon>
        <taxon>Bacillota</taxon>
        <taxon>Bacilli</taxon>
        <taxon>Lactobacillales</taxon>
        <taxon>Enterococcaceae</taxon>
        <taxon>Enterococcus</taxon>
    </lineage>
</organism>
<accession>R2XTS2</accession>
<name>R2XTS2_9ENTE</name>
<dbReference type="Gene3D" id="3.40.50.300">
    <property type="entry name" value="P-loop containing nucleotide triphosphate hydrolases"/>
    <property type="match status" value="2"/>
</dbReference>
<dbReference type="HOGENOM" id="CLU_000604_36_0_9"/>
<evidence type="ECO:0000256" key="2">
    <source>
        <dbReference type="ARBA" id="ARBA00022840"/>
    </source>
</evidence>
<gene>
    <name evidence="6" type="ORF">I592_03935</name>
    <name evidence="5" type="ORF">UKC_00426</name>
</gene>
<sequence>MLIQANMITKKFSTSPVFEGLTLAIYPGDKIGLVGMNGCGKSTLLRILTGEEGIEAGTVARRKGVSIGYVPQTLAYSETSVKDYLFNSFEKVAALRQRLRKIEEAMTDPQANFEVLLQKYGQLQERYEEAGGYTLEDRIAATMKGLGIEGKFEASLSSLSGGQRVRVELARVLTEPADVLLLDEPTNHLDIDGIHWLEKYLSHSKQAYLVISHDRVFLDTVVTRIVEIEGEQAVSYPGNYSNYAQLKRERIVLLQKNFDLQQKEIQRLQRMSRRYRQWGQESDNEDFFRKAKEIERRIEKLKHALITPPESGKNRLQQVTQANRSGKEVLVAEEIGKFVGDRLLFSDSTFMIYRQERLALTGANGSGKSTLIRCLLGETSLDEGTIRLGANVKIGYLPQKLFFANPKQRLLAYVQDVLPEEQKARRTLAQFGFFAEDVTKRIQDLSGGEQMRIYLLKLLQQKINFLILDEPTNHLDIAGKEELETILVAYEETILVVSHDRYFLRKVTDGQLAITDGSIRKHTLPVIK</sequence>
<dbReference type="InterPro" id="IPR003593">
    <property type="entry name" value="AAA+_ATPase"/>
</dbReference>
<dbReference type="InterPro" id="IPR027417">
    <property type="entry name" value="P-loop_NTPase"/>
</dbReference>
<feature type="coiled-coil region" evidence="3">
    <location>
        <begin position="251"/>
        <end position="304"/>
    </location>
</feature>
<reference evidence="6 8" key="2">
    <citation type="submission" date="2013-03" db="EMBL/GenBank/DDBJ databases">
        <title>The Genome Sequence of Enterococcus gilvus ATCC BAA-350 (PacBio/Illumina hybrid assembly).</title>
        <authorList>
            <consortium name="The Broad Institute Genomics Platform"/>
            <consortium name="The Broad Institute Genome Sequencing Center for Infectious Disease"/>
            <person name="Earl A."/>
            <person name="Russ C."/>
            <person name="Gilmore M."/>
            <person name="Surin D."/>
            <person name="Walker B."/>
            <person name="Young S."/>
            <person name="Zeng Q."/>
            <person name="Gargeya S."/>
            <person name="Fitzgerald M."/>
            <person name="Haas B."/>
            <person name="Abouelleil A."/>
            <person name="Allen A.W."/>
            <person name="Alvarado L."/>
            <person name="Arachchi H.M."/>
            <person name="Berlin A.M."/>
            <person name="Chapman S.B."/>
            <person name="Gainer-Dewar J."/>
            <person name="Goldberg J."/>
            <person name="Griggs A."/>
            <person name="Gujja S."/>
            <person name="Hansen M."/>
            <person name="Howarth C."/>
            <person name="Imamovic A."/>
            <person name="Ireland A."/>
            <person name="Larimer J."/>
            <person name="McCowan C."/>
            <person name="Murphy C."/>
            <person name="Pearson M."/>
            <person name="Poon T.W."/>
            <person name="Priest M."/>
            <person name="Roberts A."/>
            <person name="Saif S."/>
            <person name="Shea T."/>
            <person name="Sisk P."/>
            <person name="Sykes S."/>
            <person name="Wortman J."/>
            <person name="Nusbaum C."/>
            <person name="Birren B."/>
        </authorList>
    </citation>
    <scope>NUCLEOTIDE SEQUENCE [LARGE SCALE GENOMIC DNA]</scope>
    <source>
        <strain evidence="6 8">ATCC BAA-350</strain>
    </source>
</reference>
<evidence type="ECO:0000313" key="7">
    <source>
        <dbReference type="Proteomes" id="UP000013750"/>
    </source>
</evidence>
<dbReference type="Proteomes" id="UP000013750">
    <property type="component" value="Unassembled WGS sequence"/>
</dbReference>
<dbReference type="PANTHER" id="PTHR42855:SF2">
    <property type="entry name" value="DRUG RESISTANCE ABC TRANSPORTER,ATP-BINDING PROTEIN"/>
    <property type="match status" value="1"/>
</dbReference>
<evidence type="ECO:0000256" key="1">
    <source>
        <dbReference type="ARBA" id="ARBA00022741"/>
    </source>
</evidence>
<evidence type="ECO:0000313" key="8">
    <source>
        <dbReference type="Proteomes" id="UP000014160"/>
    </source>
</evidence>
<dbReference type="InterPro" id="IPR051309">
    <property type="entry name" value="ABCF_ATPase"/>
</dbReference>
<dbReference type="FunFam" id="3.40.50.300:FF:000011">
    <property type="entry name" value="Putative ABC transporter ATP-binding component"/>
    <property type="match status" value="1"/>
</dbReference>
<dbReference type="CDD" id="cd03221">
    <property type="entry name" value="ABCF_EF-3"/>
    <property type="match status" value="2"/>
</dbReference>
<evidence type="ECO:0000259" key="4">
    <source>
        <dbReference type="PROSITE" id="PS50893"/>
    </source>
</evidence>
<dbReference type="OrthoDB" id="9760950at2"/>
<feature type="domain" description="ABC transporter" evidence="4">
    <location>
        <begin position="330"/>
        <end position="527"/>
    </location>
</feature>
<protein>
    <recommendedName>
        <fullName evidence="4">ABC transporter domain-containing protein</fullName>
    </recommendedName>
</protein>
<keyword evidence="1" id="KW-0547">Nucleotide-binding</keyword>
<dbReference type="PROSITE" id="PS50893">
    <property type="entry name" value="ABC_TRANSPORTER_2"/>
    <property type="match status" value="2"/>
</dbReference>
<evidence type="ECO:0000313" key="5">
    <source>
        <dbReference type="EMBL" id="EOI58354.1"/>
    </source>
</evidence>